<sequence>EDFGLLAFDIKVNHKNHSINIIITYKKKLILIQYKNTKMPISVQIAASDCLGIIVYNSKKLKEKEKFATFRDFYESDNDDYVELVDYKANKFNIVSLLEENVSIEELEKFNFKHYKTVFATSKEKIKRIINHFLDSELKDMKE</sequence>
<dbReference type="EMBL" id="CAJVQA010042187">
    <property type="protein sequence ID" value="CAG8814623.1"/>
    <property type="molecule type" value="Genomic_DNA"/>
</dbReference>
<keyword evidence="2" id="KW-1185">Reference proteome</keyword>
<comment type="caution">
    <text evidence="1">The sequence shown here is derived from an EMBL/GenBank/DDBJ whole genome shotgun (WGS) entry which is preliminary data.</text>
</comment>
<dbReference type="AlphaFoldDB" id="A0A9N9K814"/>
<protein>
    <submittedName>
        <fullName evidence="1">16310_t:CDS:1</fullName>
    </submittedName>
</protein>
<dbReference type="Proteomes" id="UP000789759">
    <property type="component" value="Unassembled WGS sequence"/>
</dbReference>
<reference evidence="1" key="1">
    <citation type="submission" date="2021-06" db="EMBL/GenBank/DDBJ databases">
        <authorList>
            <person name="Kallberg Y."/>
            <person name="Tangrot J."/>
            <person name="Rosling A."/>
        </authorList>
    </citation>
    <scope>NUCLEOTIDE SEQUENCE</scope>
    <source>
        <strain evidence="1">FL966</strain>
    </source>
</reference>
<feature type="non-terminal residue" evidence="1">
    <location>
        <position position="143"/>
    </location>
</feature>
<evidence type="ECO:0000313" key="1">
    <source>
        <dbReference type="EMBL" id="CAG8814623.1"/>
    </source>
</evidence>
<gene>
    <name evidence="1" type="ORF">CPELLU_LOCUS19045</name>
</gene>
<proteinExistence type="predicted"/>
<evidence type="ECO:0000313" key="2">
    <source>
        <dbReference type="Proteomes" id="UP000789759"/>
    </source>
</evidence>
<accession>A0A9N9K814</accession>
<name>A0A9N9K814_9GLOM</name>
<organism evidence="1 2">
    <name type="scientific">Cetraspora pellucida</name>
    <dbReference type="NCBI Taxonomy" id="1433469"/>
    <lineage>
        <taxon>Eukaryota</taxon>
        <taxon>Fungi</taxon>
        <taxon>Fungi incertae sedis</taxon>
        <taxon>Mucoromycota</taxon>
        <taxon>Glomeromycotina</taxon>
        <taxon>Glomeromycetes</taxon>
        <taxon>Diversisporales</taxon>
        <taxon>Gigasporaceae</taxon>
        <taxon>Cetraspora</taxon>
    </lineage>
</organism>